<protein>
    <submittedName>
        <fullName evidence="12">STE3-domain-containing protein</fullName>
    </submittedName>
</protein>
<dbReference type="EMBL" id="ML170195">
    <property type="protein sequence ID" value="TDL19565.1"/>
    <property type="molecule type" value="Genomic_DNA"/>
</dbReference>
<proteinExistence type="inferred from homology"/>
<evidence type="ECO:0000256" key="2">
    <source>
        <dbReference type="ARBA" id="ARBA00011085"/>
    </source>
</evidence>
<dbReference type="GO" id="GO:0005886">
    <property type="term" value="C:plasma membrane"/>
    <property type="evidence" value="ECO:0007669"/>
    <property type="project" value="TreeGrafter"/>
</dbReference>
<dbReference type="InterPro" id="IPR001499">
    <property type="entry name" value="GPCR_STE3"/>
</dbReference>
<dbReference type="GO" id="GO:0000750">
    <property type="term" value="P:pheromone-dependent signal transduction involved in conjugation with cellular fusion"/>
    <property type="evidence" value="ECO:0007669"/>
    <property type="project" value="TreeGrafter"/>
</dbReference>
<evidence type="ECO:0000256" key="7">
    <source>
        <dbReference type="ARBA" id="ARBA00023136"/>
    </source>
</evidence>
<evidence type="ECO:0000313" key="13">
    <source>
        <dbReference type="Proteomes" id="UP000294933"/>
    </source>
</evidence>
<dbReference type="InterPro" id="IPR000481">
    <property type="entry name" value="GPCR_Pheromne_B_alpha_rcpt"/>
</dbReference>
<feature type="transmembrane region" description="Helical" evidence="11">
    <location>
        <begin position="6"/>
        <end position="25"/>
    </location>
</feature>
<dbReference type="Proteomes" id="UP000294933">
    <property type="component" value="Unassembled WGS sequence"/>
</dbReference>
<feature type="transmembrane region" description="Helical" evidence="11">
    <location>
        <begin position="161"/>
        <end position="183"/>
    </location>
</feature>
<keyword evidence="8" id="KW-0675">Receptor</keyword>
<comment type="subcellular location">
    <subcellularLocation>
        <location evidence="1">Membrane</location>
        <topology evidence="1">Multi-pass membrane protein</topology>
    </subcellularLocation>
</comment>
<dbReference type="CDD" id="cd14966">
    <property type="entry name" value="7tmD_STE3"/>
    <property type="match status" value="1"/>
</dbReference>
<feature type="region of interest" description="Disordered" evidence="10">
    <location>
        <begin position="372"/>
        <end position="407"/>
    </location>
</feature>
<dbReference type="AlphaFoldDB" id="A0A4Y7PWQ4"/>
<evidence type="ECO:0000313" key="12">
    <source>
        <dbReference type="EMBL" id="TDL19565.1"/>
    </source>
</evidence>
<evidence type="ECO:0000256" key="6">
    <source>
        <dbReference type="ARBA" id="ARBA00023040"/>
    </source>
</evidence>
<keyword evidence="3" id="KW-0589">Pheromone response</keyword>
<feature type="transmembrane region" description="Helical" evidence="11">
    <location>
        <begin position="112"/>
        <end position="133"/>
    </location>
</feature>
<feature type="transmembrane region" description="Helical" evidence="11">
    <location>
        <begin position="69"/>
        <end position="88"/>
    </location>
</feature>
<keyword evidence="6" id="KW-0297">G-protein coupled receptor</keyword>
<dbReference type="Pfam" id="PF02076">
    <property type="entry name" value="STE3"/>
    <property type="match status" value="1"/>
</dbReference>
<evidence type="ECO:0000256" key="1">
    <source>
        <dbReference type="ARBA" id="ARBA00004141"/>
    </source>
</evidence>
<feature type="transmembrane region" description="Helical" evidence="11">
    <location>
        <begin position="269"/>
        <end position="287"/>
    </location>
</feature>
<dbReference type="PRINTS" id="PR00899">
    <property type="entry name" value="GPCRSTE3"/>
</dbReference>
<evidence type="ECO:0000256" key="11">
    <source>
        <dbReference type="SAM" id="Phobius"/>
    </source>
</evidence>
<evidence type="ECO:0000256" key="3">
    <source>
        <dbReference type="ARBA" id="ARBA00022507"/>
    </source>
</evidence>
<gene>
    <name evidence="12" type="ORF">BD410DRAFT_432256</name>
</gene>
<dbReference type="OrthoDB" id="2874149at2759"/>
<dbReference type="GO" id="GO:0004934">
    <property type="term" value="F:mating-type alpha-factor pheromone receptor activity"/>
    <property type="evidence" value="ECO:0007669"/>
    <property type="project" value="InterPro"/>
</dbReference>
<evidence type="ECO:0000256" key="10">
    <source>
        <dbReference type="SAM" id="MobiDB-lite"/>
    </source>
</evidence>
<evidence type="ECO:0000256" key="9">
    <source>
        <dbReference type="ARBA" id="ARBA00023224"/>
    </source>
</evidence>
<dbReference type="PRINTS" id="PR00901">
    <property type="entry name" value="PHEROMONEBAR"/>
</dbReference>
<dbReference type="VEuPathDB" id="FungiDB:BD410DRAFT_432256"/>
<keyword evidence="7 11" id="KW-0472">Membrane</keyword>
<accession>A0A4Y7PWQ4</accession>
<keyword evidence="4 11" id="KW-0812">Transmembrane</keyword>
<dbReference type="PANTHER" id="PTHR28097">
    <property type="entry name" value="PHEROMONE A FACTOR RECEPTOR"/>
    <property type="match status" value="1"/>
</dbReference>
<dbReference type="PANTHER" id="PTHR28097:SF1">
    <property type="entry name" value="PHEROMONE A FACTOR RECEPTOR"/>
    <property type="match status" value="1"/>
</dbReference>
<sequence>MDPLYPLFPVLSFICFILVLAPLPLHLTMQSVGTLMFIVWTASACLISFINSIVWHNNAIDWAPVYCDIFGRIMLGFYIASPSCCLCIQRRLYFITSAETPMTCQKEKRRTFIIDLCIALGFPVFMMAFAYLAQGNRYRIYEDIGCIINIYNVWPAYPVYYMWPLVISMISLVYSLLTFHAFVKRRAQVNDCINSDEVTFRRYFRLMLLASTEIIFFVPISATALYLTSRDIQPYISWENTHAHFDTRFAYPSIIWRNNQNFRLLLELFHRWIVVISAVFFISFFTFTKESRRTYSSAFAIANVFSRWNILSRMTRYRPRNQPRVLRPFRPSVDGDVGGHSTFLPVFRVGNPTSNLTSTIMVDKFATIDEKENARSDSLDSPRTGAKPVCFPPPCPQDGQGRPTDRHVERKQNMATYCLGY</sequence>
<comment type="similarity">
    <text evidence="2">Belongs to the G-protein coupled receptor 4 family.</text>
</comment>
<reference evidence="12 13" key="1">
    <citation type="submission" date="2018-06" db="EMBL/GenBank/DDBJ databases">
        <title>A transcriptomic atlas of mushroom development highlights an independent origin of complex multicellularity.</title>
        <authorList>
            <consortium name="DOE Joint Genome Institute"/>
            <person name="Krizsan K."/>
            <person name="Almasi E."/>
            <person name="Merenyi Z."/>
            <person name="Sahu N."/>
            <person name="Viragh M."/>
            <person name="Koszo T."/>
            <person name="Mondo S."/>
            <person name="Kiss B."/>
            <person name="Balint B."/>
            <person name="Kues U."/>
            <person name="Barry K."/>
            <person name="Hegedus J.C."/>
            <person name="Henrissat B."/>
            <person name="Johnson J."/>
            <person name="Lipzen A."/>
            <person name="Ohm R."/>
            <person name="Nagy I."/>
            <person name="Pangilinan J."/>
            <person name="Yan J."/>
            <person name="Xiong Y."/>
            <person name="Grigoriev I.V."/>
            <person name="Hibbett D.S."/>
            <person name="Nagy L.G."/>
        </authorList>
    </citation>
    <scope>NUCLEOTIDE SEQUENCE [LARGE SCALE GENOMIC DNA]</scope>
    <source>
        <strain evidence="12 13">SZMC22713</strain>
    </source>
</reference>
<evidence type="ECO:0000256" key="8">
    <source>
        <dbReference type="ARBA" id="ARBA00023170"/>
    </source>
</evidence>
<keyword evidence="9" id="KW-0807">Transducer</keyword>
<keyword evidence="13" id="KW-1185">Reference proteome</keyword>
<feature type="transmembrane region" description="Helical" evidence="11">
    <location>
        <begin position="37"/>
        <end position="57"/>
    </location>
</feature>
<keyword evidence="5 11" id="KW-1133">Transmembrane helix</keyword>
<evidence type="ECO:0000256" key="5">
    <source>
        <dbReference type="ARBA" id="ARBA00022989"/>
    </source>
</evidence>
<name>A0A4Y7PWQ4_9AGAM</name>
<evidence type="ECO:0000256" key="4">
    <source>
        <dbReference type="ARBA" id="ARBA00022692"/>
    </source>
</evidence>
<organism evidence="12 13">
    <name type="scientific">Rickenella mellea</name>
    <dbReference type="NCBI Taxonomy" id="50990"/>
    <lineage>
        <taxon>Eukaryota</taxon>
        <taxon>Fungi</taxon>
        <taxon>Dikarya</taxon>
        <taxon>Basidiomycota</taxon>
        <taxon>Agaricomycotina</taxon>
        <taxon>Agaricomycetes</taxon>
        <taxon>Hymenochaetales</taxon>
        <taxon>Rickenellaceae</taxon>
        <taxon>Rickenella</taxon>
    </lineage>
</organism>
<feature type="transmembrane region" description="Helical" evidence="11">
    <location>
        <begin position="203"/>
        <end position="227"/>
    </location>
</feature>